<reference evidence="7" key="1">
    <citation type="journal article" date="2017" name="Genome Biol.">
        <title>Comparative genomics reveals high biological diversity and specific adaptations in the industrially and medically important fungal genus Aspergillus.</title>
        <authorList>
            <person name="de Vries R.P."/>
            <person name="Riley R."/>
            <person name="Wiebenga A."/>
            <person name="Aguilar-Osorio G."/>
            <person name="Amillis S."/>
            <person name="Uchima C.A."/>
            <person name="Anderluh G."/>
            <person name="Asadollahi M."/>
            <person name="Askin M."/>
            <person name="Barry K."/>
            <person name="Battaglia E."/>
            <person name="Bayram O."/>
            <person name="Benocci T."/>
            <person name="Braus-Stromeyer S.A."/>
            <person name="Caldana C."/>
            <person name="Canovas D."/>
            <person name="Cerqueira G.C."/>
            <person name="Chen F."/>
            <person name="Chen W."/>
            <person name="Choi C."/>
            <person name="Clum A."/>
            <person name="Dos Santos R.A."/>
            <person name="Damasio A.R."/>
            <person name="Diallinas G."/>
            <person name="Emri T."/>
            <person name="Fekete E."/>
            <person name="Flipphi M."/>
            <person name="Freyberg S."/>
            <person name="Gallo A."/>
            <person name="Gournas C."/>
            <person name="Habgood R."/>
            <person name="Hainaut M."/>
            <person name="Harispe M.L."/>
            <person name="Henrissat B."/>
            <person name="Hilden K.S."/>
            <person name="Hope R."/>
            <person name="Hossain A."/>
            <person name="Karabika E."/>
            <person name="Karaffa L."/>
            <person name="Karanyi Z."/>
            <person name="Krasevec N."/>
            <person name="Kuo A."/>
            <person name="Kusch H."/>
            <person name="LaButti K."/>
            <person name="Lagendijk E.L."/>
            <person name="Lapidus A."/>
            <person name="Levasseur A."/>
            <person name="Lindquist E."/>
            <person name="Lipzen A."/>
            <person name="Logrieco A.F."/>
            <person name="MacCabe A."/>
            <person name="Maekelae M.R."/>
            <person name="Malavazi I."/>
            <person name="Melin P."/>
            <person name="Meyer V."/>
            <person name="Mielnichuk N."/>
            <person name="Miskei M."/>
            <person name="Molnar A.P."/>
            <person name="Mule G."/>
            <person name="Ngan C.Y."/>
            <person name="Orejas M."/>
            <person name="Orosz E."/>
            <person name="Ouedraogo J.P."/>
            <person name="Overkamp K.M."/>
            <person name="Park H.-S."/>
            <person name="Perrone G."/>
            <person name="Piumi F."/>
            <person name="Punt P.J."/>
            <person name="Ram A.F."/>
            <person name="Ramon A."/>
            <person name="Rauscher S."/>
            <person name="Record E."/>
            <person name="Riano-Pachon D.M."/>
            <person name="Robert V."/>
            <person name="Roehrig J."/>
            <person name="Ruller R."/>
            <person name="Salamov A."/>
            <person name="Salih N.S."/>
            <person name="Samson R.A."/>
            <person name="Sandor E."/>
            <person name="Sanguinetti M."/>
            <person name="Schuetze T."/>
            <person name="Sepcic K."/>
            <person name="Shelest E."/>
            <person name="Sherlock G."/>
            <person name="Sophianopoulou V."/>
            <person name="Squina F.M."/>
            <person name="Sun H."/>
            <person name="Susca A."/>
            <person name="Todd R.B."/>
            <person name="Tsang A."/>
            <person name="Unkles S.E."/>
            <person name="van de Wiele N."/>
            <person name="van Rossen-Uffink D."/>
            <person name="Oliveira J.V."/>
            <person name="Vesth T.C."/>
            <person name="Visser J."/>
            <person name="Yu J.-H."/>
            <person name="Zhou M."/>
            <person name="Andersen M.R."/>
            <person name="Archer D.B."/>
            <person name="Baker S.E."/>
            <person name="Benoit I."/>
            <person name="Brakhage A.A."/>
            <person name="Braus G.H."/>
            <person name="Fischer R."/>
            <person name="Frisvad J.C."/>
            <person name="Goldman G.H."/>
            <person name="Houbraken J."/>
            <person name="Oakley B."/>
            <person name="Pocsi I."/>
            <person name="Scazzocchio C."/>
            <person name="Seiboth B."/>
            <person name="vanKuyk P.A."/>
            <person name="Wortman J."/>
            <person name="Dyer P.S."/>
            <person name="Grigoriev I.V."/>
        </authorList>
    </citation>
    <scope>NUCLEOTIDE SEQUENCE [LARGE SCALE GENOMIC DNA]</scope>
    <source>
        <strain evidence="7">CBS 583.65</strain>
    </source>
</reference>
<dbReference type="PANTHER" id="PTHR31668">
    <property type="entry name" value="GLUCOSE TRANSPORT TRANSCRIPTION REGULATOR RGT1-RELATED-RELATED"/>
    <property type="match status" value="1"/>
</dbReference>
<dbReference type="STRING" id="1036611.A0A1L9P943"/>
<evidence type="ECO:0000313" key="7">
    <source>
        <dbReference type="Proteomes" id="UP000184073"/>
    </source>
</evidence>
<dbReference type="SUPFAM" id="SSF57701">
    <property type="entry name" value="Zn2/Cys6 DNA-binding domain"/>
    <property type="match status" value="1"/>
</dbReference>
<keyword evidence="1" id="KW-0805">Transcription regulation</keyword>
<keyword evidence="7" id="KW-1185">Reference proteome</keyword>
<protein>
    <recommendedName>
        <fullName evidence="5">Zn(2)-C6 fungal-type domain-containing protein</fullName>
    </recommendedName>
</protein>
<dbReference type="GO" id="GO:0003677">
    <property type="term" value="F:DNA binding"/>
    <property type="evidence" value="ECO:0007669"/>
    <property type="project" value="UniProtKB-KW"/>
</dbReference>
<dbReference type="AlphaFoldDB" id="A0A1L9P943"/>
<organism evidence="6 7">
    <name type="scientific">Aspergillus versicolor CBS 583.65</name>
    <dbReference type="NCBI Taxonomy" id="1036611"/>
    <lineage>
        <taxon>Eukaryota</taxon>
        <taxon>Fungi</taxon>
        <taxon>Dikarya</taxon>
        <taxon>Ascomycota</taxon>
        <taxon>Pezizomycotina</taxon>
        <taxon>Eurotiomycetes</taxon>
        <taxon>Eurotiomycetidae</taxon>
        <taxon>Eurotiales</taxon>
        <taxon>Aspergillaceae</taxon>
        <taxon>Aspergillus</taxon>
        <taxon>Aspergillus subgen. Nidulantes</taxon>
    </lineage>
</organism>
<dbReference type="Gene3D" id="4.10.240.10">
    <property type="entry name" value="Zn(2)-C6 fungal-type DNA-binding domain"/>
    <property type="match status" value="1"/>
</dbReference>
<gene>
    <name evidence="6" type="ORF">ASPVEDRAFT_440909</name>
</gene>
<evidence type="ECO:0000313" key="6">
    <source>
        <dbReference type="EMBL" id="OJI98006.1"/>
    </source>
</evidence>
<evidence type="ECO:0000256" key="3">
    <source>
        <dbReference type="ARBA" id="ARBA00023163"/>
    </source>
</evidence>
<dbReference type="CDD" id="cd00067">
    <property type="entry name" value="GAL4"/>
    <property type="match status" value="1"/>
</dbReference>
<dbReference type="GO" id="GO:0008270">
    <property type="term" value="F:zinc ion binding"/>
    <property type="evidence" value="ECO:0007669"/>
    <property type="project" value="InterPro"/>
</dbReference>
<proteinExistence type="predicted"/>
<dbReference type="OrthoDB" id="2740448at2759"/>
<dbReference type="RefSeq" id="XP_040663769.1">
    <property type="nucleotide sequence ID" value="XM_040812973.1"/>
</dbReference>
<keyword evidence="3" id="KW-0804">Transcription</keyword>
<keyword evidence="2" id="KW-0238">DNA-binding</keyword>
<dbReference type="GO" id="GO:0000981">
    <property type="term" value="F:DNA-binding transcription factor activity, RNA polymerase II-specific"/>
    <property type="evidence" value="ECO:0007669"/>
    <property type="project" value="InterPro"/>
</dbReference>
<feature type="domain" description="Zn(2)-C6 fungal-type" evidence="5">
    <location>
        <begin position="48"/>
        <end position="77"/>
    </location>
</feature>
<evidence type="ECO:0000256" key="4">
    <source>
        <dbReference type="ARBA" id="ARBA00023242"/>
    </source>
</evidence>
<dbReference type="CDD" id="cd12148">
    <property type="entry name" value="fungal_TF_MHR"/>
    <property type="match status" value="1"/>
</dbReference>
<evidence type="ECO:0000259" key="5">
    <source>
        <dbReference type="PROSITE" id="PS50048"/>
    </source>
</evidence>
<accession>A0A1L9P943</accession>
<dbReference type="InterPro" id="IPR050797">
    <property type="entry name" value="Carb_Metab_Trans_Reg"/>
</dbReference>
<dbReference type="EMBL" id="KV878126">
    <property type="protein sequence ID" value="OJI98006.1"/>
    <property type="molecule type" value="Genomic_DNA"/>
</dbReference>
<dbReference type="VEuPathDB" id="FungiDB:ASPVEDRAFT_440909"/>
<name>A0A1L9P943_ASPVE</name>
<evidence type="ECO:0000256" key="1">
    <source>
        <dbReference type="ARBA" id="ARBA00023015"/>
    </source>
</evidence>
<evidence type="ECO:0000256" key="2">
    <source>
        <dbReference type="ARBA" id="ARBA00023125"/>
    </source>
</evidence>
<keyword evidence="4" id="KW-0539">Nucleus</keyword>
<dbReference type="PANTHER" id="PTHR31668:SF24">
    <property type="entry name" value="TRANSCRIPTION FACTOR, PUTATIVE-RELATED"/>
    <property type="match status" value="1"/>
</dbReference>
<dbReference type="PROSITE" id="PS50048">
    <property type="entry name" value="ZN2_CY6_FUNGAL_2"/>
    <property type="match status" value="1"/>
</dbReference>
<dbReference type="GeneID" id="63728484"/>
<dbReference type="Proteomes" id="UP000184073">
    <property type="component" value="Unassembled WGS sequence"/>
</dbReference>
<sequence>MSNRFPVWGDCIPSVSCNLSSILLPLQSALHCPCNNMDGSRRYQPFKACDACRRRKVRCNGQQRCQQCTHLDLRCTYTDNKAARSRKNALRRGTHILEYKKSPDQNGGDSLCPLLPVGVGPASPPDMSLPLSNDYLHGLIPKYMLYVYPFNPIMTSDDIKDSISKMDTDRDHAAFVYAFTGVTIDLTQSNIATSHVSEQIQELARRAVELRTPLLPGVRPSVLRIVTSVFIQMCYMSLGHSDLGFFYLREAISILQLLHTDDKSLMEALDLTERSRRQRLYWLCFIHERFVSIVHFSPTTLSPYTEFPEDDPALGAEINHGWTQVIKTFLLLEPTFINLWIGDRNQVTTAWVEQKHRELDDSLWDLEVSLLTDMQQADLVVTRQWMRTLLWQMAMSNCLLSSNASCPIFSLEMPLTLSNQLRQFLTKIEQNTIQIHGSSILSKLLEIVNTIADVVIHGPVVGLEETTKRIDDIVFMKNVIFTFRNLQAMSRRILVEKMVTIKERFEHVAVAAELVWDVYF</sequence>
<dbReference type="SMART" id="SM00066">
    <property type="entry name" value="GAL4"/>
    <property type="match status" value="1"/>
</dbReference>
<dbReference type="PROSITE" id="PS00463">
    <property type="entry name" value="ZN2_CY6_FUNGAL_1"/>
    <property type="match status" value="1"/>
</dbReference>
<dbReference type="InterPro" id="IPR001138">
    <property type="entry name" value="Zn2Cys6_DnaBD"/>
</dbReference>
<dbReference type="InterPro" id="IPR036864">
    <property type="entry name" value="Zn2-C6_fun-type_DNA-bd_sf"/>
</dbReference>
<dbReference type="Pfam" id="PF00172">
    <property type="entry name" value="Zn_clus"/>
    <property type="match status" value="1"/>
</dbReference>